<reference evidence="1" key="2">
    <citation type="journal article" date="2015" name="Fish Shellfish Immunol.">
        <title>Early steps in the European eel (Anguilla anguilla)-Vibrio vulnificus interaction in the gills: Role of the RtxA13 toxin.</title>
        <authorList>
            <person name="Callol A."/>
            <person name="Pajuelo D."/>
            <person name="Ebbesson L."/>
            <person name="Teles M."/>
            <person name="MacKenzie S."/>
            <person name="Amaro C."/>
        </authorList>
    </citation>
    <scope>NUCLEOTIDE SEQUENCE</scope>
</reference>
<evidence type="ECO:0000313" key="1">
    <source>
        <dbReference type="EMBL" id="JAH88813.1"/>
    </source>
</evidence>
<sequence>MYYVATLHPLKSRKIASKCKLPRGRVKEEGS</sequence>
<protein>
    <submittedName>
        <fullName evidence="1">Uncharacterized protein</fullName>
    </submittedName>
</protein>
<dbReference type="EMBL" id="GBXM01019764">
    <property type="protein sequence ID" value="JAH88813.1"/>
    <property type="molecule type" value="Transcribed_RNA"/>
</dbReference>
<proteinExistence type="predicted"/>
<organism evidence="1">
    <name type="scientific">Anguilla anguilla</name>
    <name type="common">European freshwater eel</name>
    <name type="synonym">Muraena anguilla</name>
    <dbReference type="NCBI Taxonomy" id="7936"/>
    <lineage>
        <taxon>Eukaryota</taxon>
        <taxon>Metazoa</taxon>
        <taxon>Chordata</taxon>
        <taxon>Craniata</taxon>
        <taxon>Vertebrata</taxon>
        <taxon>Euteleostomi</taxon>
        <taxon>Actinopterygii</taxon>
        <taxon>Neopterygii</taxon>
        <taxon>Teleostei</taxon>
        <taxon>Anguilliformes</taxon>
        <taxon>Anguillidae</taxon>
        <taxon>Anguilla</taxon>
    </lineage>
</organism>
<accession>A0A0E9WH74</accession>
<reference evidence="1" key="1">
    <citation type="submission" date="2014-11" db="EMBL/GenBank/DDBJ databases">
        <authorList>
            <person name="Amaro Gonzalez C."/>
        </authorList>
    </citation>
    <scope>NUCLEOTIDE SEQUENCE</scope>
</reference>
<name>A0A0E9WH74_ANGAN</name>
<dbReference type="AlphaFoldDB" id="A0A0E9WH74"/>